<dbReference type="EMBL" id="CP021121">
    <property type="protein sequence ID" value="ARQ68905.1"/>
    <property type="molecule type" value="Genomic_DNA"/>
</dbReference>
<keyword evidence="3" id="KW-1185">Reference proteome</keyword>
<sequence>MSDELSDGFEDEARRVRVRVEMVLEITEPDELIRAAWARIEGDTLMPAAERDQAAQAVSRDEAEAVAYLIDPVDLVGEVPGVVLAQASWSSERVDADEEDGWEDDDFDRDEGFGAADGDDDDH</sequence>
<gene>
    <name evidence="2" type="ORF">CAG99_08545</name>
</gene>
<dbReference type="OrthoDB" id="3854400at2"/>
<accession>A0A1W7CVY1</accession>
<proteinExistence type="predicted"/>
<dbReference type="RefSeq" id="WP_086158406.1">
    <property type="nucleotide sequence ID" value="NZ_CP021121.1"/>
</dbReference>
<feature type="region of interest" description="Disordered" evidence="1">
    <location>
        <begin position="88"/>
        <end position="123"/>
    </location>
</feature>
<evidence type="ECO:0000313" key="2">
    <source>
        <dbReference type="EMBL" id="ARQ68905.1"/>
    </source>
</evidence>
<organism evidence="2 3">
    <name type="scientific">Streptomyces marincola</name>
    <dbReference type="NCBI Taxonomy" id="2878388"/>
    <lineage>
        <taxon>Bacteria</taxon>
        <taxon>Bacillati</taxon>
        <taxon>Actinomycetota</taxon>
        <taxon>Actinomycetes</taxon>
        <taxon>Kitasatosporales</taxon>
        <taxon>Streptomycetaceae</taxon>
        <taxon>Streptomyces</taxon>
    </lineage>
</organism>
<feature type="compositionally biased region" description="Acidic residues" evidence="1">
    <location>
        <begin position="95"/>
        <end position="109"/>
    </location>
</feature>
<protein>
    <submittedName>
        <fullName evidence="2">Uncharacterized protein</fullName>
    </submittedName>
</protein>
<reference evidence="2 3" key="1">
    <citation type="submission" date="2017-05" db="EMBL/GenBank/DDBJ databases">
        <title>Complete genome sequence of Streptomyces sp. SCSIO 03032 revealed the diverse biosynthetic pathways for its bioactive secondary metabolites.</title>
        <authorList>
            <person name="Ma L."/>
            <person name="Zhu Y."/>
            <person name="Zhang W."/>
            <person name="Zhang G."/>
            <person name="Tian X."/>
            <person name="Zhang S."/>
            <person name="Zhang C."/>
        </authorList>
    </citation>
    <scope>NUCLEOTIDE SEQUENCE [LARGE SCALE GENOMIC DNA]</scope>
    <source>
        <strain evidence="2 3">SCSIO 03032</strain>
    </source>
</reference>
<dbReference type="AlphaFoldDB" id="A0A1W7CVY1"/>
<name>A0A1W7CVY1_9ACTN</name>
<dbReference type="KEGG" id="smao:CAG99_08545"/>
<evidence type="ECO:0000256" key="1">
    <source>
        <dbReference type="SAM" id="MobiDB-lite"/>
    </source>
</evidence>
<dbReference type="Proteomes" id="UP000194218">
    <property type="component" value="Chromosome"/>
</dbReference>
<evidence type="ECO:0000313" key="3">
    <source>
        <dbReference type="Proteomes" id="UP000194218"/>
    </source>
</evidence>